<accession>A0ABT8TID8</accession>
<dbReference type="Pfam" id="PF22278">
    <property type="entry name" value="DUF6958"/>
    <property type="match status" value="1"/>
</dbReference>
<dbReference type="InterPro" id="IPR054233">
    <property type="entry name" value="DUF6958"/>
</dbReference>
<comment type="caution">
    <text evidence="1">The sequence shown here is derived from an EMBL/GenBank/DDBJ whole genome shotgun (WGS) entry which is preliminary data.</text>
</comment>
<evidence type="ECO:0000313" key="1">
    <source>
        <dbReference type="EMBL" id="MDO3383864.1"/>
    </source>
</evidence>
<organism evidence="1 2">
    <name type="scientific">Gilvimarinus algae</name>
    <dbReference type="NCBI Taxonomy" id="3058037"/>
    <lineage>
        <taxon>Bacteria</taxon>
        <taxon>Pseudomonadati</taxon>
        <taxon>Pseudomonadota</taxon>
        <taxon>Gammaproteobacteria</taxon>
        <taxon>Cellvibrionales</taxon>
        <taxon>Cellvibrionaceae</taxon>
        <taxon>Gilvimarinus</taxon>
    </lineage>
</organism>
<gene>
    <name evidence="1" type="ORF">QWI16_16900</name>
</gene>
<dbReference type="EMBL" id="JAULRT010000062">
    <property type="protein sequence ID" value="MDO3383864.1"/>
    <property type="molecule type" value="Genomic_DNA"/>
</dbReference>
<name>A0ABT8TID8_9GAMM</name>
<proteinExistence type="predicted"/>
<sequence>MERVLCETPATGRKAVRIDRWKYDFVAEAILSAVPDTEPGLFFKGLPTQVAKYLPEDKPIGSVGWYTTTVKLSLEVKGKLRRLAGVWPQRLVKVL</sequence>
<reference evidence="1" key="1">
    <citation type="submission" date="2023-07" db="EMBL/GenBank/DDBJ databases">
        <title>Gilvimarinus algae sp. nov., isolated from the surface of Kelp.</title>
        <authorList>
            <person name="Sun Y.Y."/>
            <person name="Gong Y."/>
            <person name="Du Z.J."/>
        </authorList>
    </citation>
    <scope>NUCLEOTIDE SEQUENCE</scope>
    <source>
        <strain evidence="1">SDUM040014</strain>
    </source>
</reference>
<dbReference type="Proteomes" id="UP001168380">
    <property type="component" value="Unassembled WGS sequence"/>
</dbReference>
<dbReference type="RefSeq" id="WP_302714946.1">
    <property type="nucleotide sequence ID" value="NZ_JAULRT010000062.1"/>
</dbReference>
<keyword evidence="2" id="KW-1185">Reference proteome</keyword>
<protein>
    <submittedName>
        <fullName evidence="1">Uncharacterized protein</fullName>
    </submittedName>
</protein>
<evidence type="ECO:0000313" key="2">
    <source>
        <dbReference type="Proteomes" id="UP001168380"/>
    </source>
</evidence>